<keyword evidence="4 6" id="KW-1133">Transmembrane helix</keyword>
<feature type="transmembrane region" description="Helical" evidence="6">
    <location>
        <begin position="34"/>
        <end position="52"/>
    </location>
</feature>
<dbReference type="InterPro" id="IPR005226">
    <property type="entry name" value="UPF0014_fam"/>
</dbReference>
<evidence type="ECO:0000313" key="7">
    <source>
        <dbReference type="EMBL" id="RJX41684.1"/>
    </source>
</evidence>
<evidence type="ECO:0000256" key="3">
    <source>
        <dbReference type="ARBA" id="ARBA00022692"/>
    </source>
</evidence>
<dbReference type="PANTHER" id="PTHR30028:SF0">
    <property type="entry name" value="PROTEIN ALUMINUM SENSITIVE 3"/>
    <property type="match status" value="1"/>
</dbReference>
<dbReference type="PANTHER" id="PTHR30028">
    <property type="entry name" value="UPF0014 INNER MEMBRANE PROTEIN YBBM-RELATED"/>
    <property type="match status" value="1"/>
</dbReference>
<keyword evidence="8" id="KW-1185">Reference proteome</keyword>
<feature type="transmembrane region" description="Helical" evidence="6">
    <location>
        <begin position="214"/>
        <end position="235"/>
    </location>
</feature>
<name>A0A3A6Q763_9BACL</name>
<dbReference type="OrthoDB" id="9791807at2"/>
<feature type="transmembrane region" description="Helical" evidence="6">
    <location>
        <begin position="86"/>
        <end position="111"/>
    </location>
</feature>
<feature type="transmembrane region" description="Helical" evidence="6">
    <location>
        <begin position="58"/>
        <end position="74"/>
    </location>
</feature>
<dbReference type="RefSeq" id="WP_120108271.1">
    <property type="nucleotide sequence ID" value="NZ_QXQB01000001.1"/>
</dbReference>
<evidence type="ECO:0000256" key="6">
    <source>
        <dbReference type="SAM" id="Phobius"/>
    </source>
</evidence>
<sequence length="252" mass="27605">MTLLALSCTLIFVFITMFVSFWKRLGLEKSIAIGSIRAAVQLLAIGYVLQYVFQTEHVAFIILIIAIMTVVATWNASRRGAGLKGVFWRIALTIGVMEAFMILFLIGLNLIEPTPQYIIPLSGMTIGNAMIVSGLFTTSIKREVEASRGEIETLLSLGASGTQAMQGPMKRAVKFSMIPTIDSLKTVGLVQLPGMMTGMIIAGADPVEAVRYQLLILFSHTGSAAMTSMILSMLYQKLFFTPDARLRKIERS</sequence>
<feature type="transmembrane region" description="Helical" evidence="6">
    <location>
        <begin position="117"/>
        <end position="138"/>
    </location>
</feature>
<evidence type="ECO:0000256" key="1">
    <source>
        <dbReference type="ARBA" id="ARBA00004141"/>
    </source>
</evidence>
<evidence type="ECO:0000256" key="4">
    <source>
        <dbReference type="ARBA" id="ARBA00022989"/>
    </source>
</evidence>
<reference evidence="7 8" key="1">
    <citation type="submission" date="2018-09" db="EMBL/GenBank/DDBJ databases">
        <title>Paenibacillus aracenensis nov. sp. isolated from a cave in southern Spain.</title>
        <authorList>
            <person name="Jurado V."/>
            <person name="Gutierrez-Patricio S."/>
            <person name="Gonzalez-Pimentel J.L."/>
            <person name="Miller A.Z."/>
            <person name="Laiz L."/>
            <person name="Saiz-Jimenez C."/>
        </authorList>
    </citation>
    <scope>NUCLEOTIDE SEQUENCE [LARGE SCALE GENOMIC DNA]</scope>
    <source>
        <strain evidence="7 8">JCM 19203</strain>
    </source>
</reference>
<accession>A0A3A6Q763</accession>
<comment type="subcellular location">
    <subcellularLocation>
        <location evidence="1">Membrane</location>
        <topology evidence="1">Multi-pass membrane protein</topology>
    </subcellularLocation>
</comment>
<dbReference type="Pfam" id="PF03649">
    <property type="entry name" value="UPF0014"/>
    <property type="match status" value="1"/>
</dbReference>
<gene>
    <name evidence="7" type="primary">fetB</name>
    <name evidence="7" type="ORF">D3P09_06970</name>
</gene>
<keyword evidence="5 6" id="KW-0472">Membrane</keyword>
<protein>
    <submittedName>
        <fullName evidence="7">Iron export ABC transporter permease subunit FetB</fullName>
    </submittedName>
</protein>
<dbReference type="EMBL" id="QXQB01000001">
    <property type="protein sequence ID" value="RJX41684.1"/>
    <property type="molecule type" value="Genomic_DNA"/>
</dbReference>
<proteinExistence type="inferred from homology"/>
<organism evidence="7 8">
    <name type="scientific">Paenibacillus pinisoli</name>
    <dbReference type="NCBI Taxonomy" id="1276110"/>
    <lineage>
        <taxon>Bacteria</taxon>
        <taxon>Bacillati</taxon>
        <taxon>Bacillota</taxon>
        <taxon>Bacilli</taxon>
        <taxon>Bacillales</taxon>
        <taxon>Paenibacillaceae</taxon>
        <taxon>Paenibacillus</taxon>
    </lineage>
</organism>
<dbReference type="AlphaFoldDB" id="A0A3A6Q763"/>
<dbReference type="Proteomes" id="UP000267798">
    <property type="component" value="Unassembled WGS sequence"/>
</dbReference>
<evidence type="ECO:0000313" key="8">
    <source>
        <dbReference type="Proteomes" id="UP000267798"/>
    </source>
</evidence>
<evidence type="ECO:0000256" key="5">
    <source>
        <dbReference type="ARBA" id="ARBA00023136"/>
    </source>
</evidence>
<keyword evidence="3 6" id="KW-0812">Transmembrane</keyword>
<dbReference type="GO" id="GO:0005886">
    <property type="term" value="C:plasma membrane"/>
    <property type="evidence" value="ECO:0007669"/>
    <property type="project" value="TreeGrafter"/>
</dbReference>
<comment type="caution">
    <text evidence="7">The sequence shown here is derived from an EMBL/GenBank/DDBJ whole genome shotgun (WGS) entry which is preliminary data.</text>
</comment>
<feature type="transmembrane region" description="Helical" evidence="6">
    <location>
        <begin position="6"/>
        <end position="22"/>
    </location>
</feature>
<evidence type="ECO:0000256" key="2">
    <source>
        <dbReference type="ARBA" id="ARBA00005268"/>
    </source>
</evidence>
<comment type="similarity">
    <text evidence="2">Belongs to the UPF0014 family.</text>
</comment>